<dbReference type="EMBL" id="KK101365">
    <property type="protein sequence ID" value="KIZ01145.1"/>
    <property type="molecule type" value="Genomic_DNA"/>
</dbReference>
<dbReference type="PANTHER" id="PTHR45947">
    <property type="entry name" value="SULFOQUINOVOSYL TRANSFERASE SQD2"/>
    <property type="match status" value="1"/>
</dbReference>
<sequence>MRTAFPAQRSLVARPGVLVARPHSATLTAGPLEASGQLQNQRKVAIFVEPSPFSHISGMKNRFESLIKGLREAGDEVMVVTPDPTPPKEFCGAK</sequence>
<dbReference type="KEGG" id="mng:MNEG_6812"/>
<dbReference type="PANTHER" id="PTHR45947:SF3">
    <property type="entry name" value="SULFOQUINOVOSYL TRANSFERASE SQD2"/>
    <property type="match status" value="1"/>
</dbReference>
<reference evidence="1 2" key="1">
    <citation type="journal article" date="2013" name="BMC Genomics">
        <title>Reconstruction of the lipid metabolism for the microalga Monoraphidium neglectum from its genome sequence reveals characteristics suitable for biofuel production.</title>
        <authorList>
            <person name="Bogen C."/>
            <person name="Al-Dilaimi A."/>
            <person name="Albersmeier A."/>
            <person name="Wichmann J."/>
            <person name="Grundmann M."/>
            <person name="Rupp O."/>
            <person name="Lauersen K.J."/>
            <person name="Blifernez-Klassen O."/>
            <person name="Kalinowski J."/>
            <person name="Goesmann A."/>
            <person name="Mussgnug J.H."/>
            <person name="Kruse O."/>
        </authorList>
    </citation>
    <scope>NUCLEOTIDE SEQUENCE [LARGE SCALE GENOMIC DNA]</scope>
    <source>
        <strain evidence="1 2">SAG 48.87</strain>
    </source>
</reference>
<dbReference type="AlphaFoldDB" id="A0A0D2MDB2"/>
<protein>
    <submittedName>
        <fullName evidence="1">Uncharacterized protein</fullName>
    </submittedName>
</protein>
<evidence type="ECO:0000313" key="2">
    <source>
        <dbReference type="Proteomes" id="UP000054498"/>
    </source>
</evidence>
<organism evidence="1 2">
    <name type="scientific">Monoraphidium neglectum</name>
    <dbReference type="NCBI Taxonomy" id="145388"/>
    <lineage>
        <taxon>Eukaryota</taxon>
        <taxon>Viridiplantae</taxon>
        <taxon>Chlorophyta</taxon>
        <taxon>core chlorophytes</taxon>
        <taxon>Chlorophyceae</taxon>
        <taxon>CS clade</taxon>
        <taxon>Sphaeropleales</taxon>
        <taxon>Selenastraceae</taxon>
        <taxon>Monoraphidium</taxon>
    </lineage>
</organism>
<accession>A0A0D2MDB2</accession>
<name>A0A0D2MDB2_9CHLO</name>
<evidence type="ECO:0000313" key="1">
    <source>
        <dbReference type="EMBL" id="KIZ01145.1"/>
    </source>
</evidence>
<dbReference type="GeneID" id="25739688"/>
<dbReference type="GO" id="GO:0016757">
    <property type="term" value="F:glycosyltransferase activity"/>
    <property type="evidence" value="ECO:0007669"/>
    <property type="project" value="TreeGrafter"/>
</dbReference>
<proteinExistence type="predicted"/>
<keyword evidence="2" id="KW-1185">Reference proteome</keyword>
<dbReference type="Proteomes" id="UP000054498">
    <property type="component" value="Unassembled WGS sequence"/>
</dbReference>
<gene>
    <name evidence="1" type="ORF">MNEG_6812</name>
</gene>
<feature type="non-terminal residue" evidence="1">
    <location>
        <position position="94"/>
    </location>
</feature>
<dbReference type="RefSeq" id="XP_013900164.1">
    <property type="nucleotide sequence ID" value="XM_014044710.1"/>
</dbReference>
<dbReference type="STRING" id="145388.A0A0D2MDB2"/>
<dbReference type="OrthoDB" id="1719278at2759"/>
<dbReference type="InterPro" id="IPR050194">
    <property type="entry name" value="Glycosyltransferase_grp1"/>
</dbReference>